<organism evidence="1 2">
    <name type="scientific">Mycolicibacterium fortuitum</name>
    <name type="common">Mycobacterium fortuitum</name>
    <dbReference type="NCBI Taxonomy" id="1766"/>
    <lineage>
        <taxon>Bacteria</taxon>
        <taxon>Bacillati</taxon>
        <taxon>Actinomycetota</taxon>
        <taxon>Actinomycetes</taxon>
        <taxon>Mycobacteriales</taxon>
        <taxon>Mycobacteriaceae</taxon>
        <taxon>Mycolicibacterium</taxon>
    </lineage>
</organism>
<dbReference type="Proteomes" id="UP000057134">
    <property type="component" value="Chromosome"/>
</dbReference>
<evidence type="ECO:0000313" key="1">
    <source>
        <dbReference type="EMBL" id="ALI27586.1"/>
    </source>
</evidence>
<dbReference type="KEGG" id="mft:XA26_37650"/>
<dbReference type="STRING" id="1766.XA26_37650"/>
<sequence length="75" mass="8194">MGYVVLRDGFVVYDFGPDSKHDEHSFLRMFSSTTCQPVSEVPFSAILGLVSAPGVLLALRQDVPDMETVVIDGYA</sequence>
<dbReference type="EMBL" id="CP011269">
    <property type="protein sequence ID" value="ALI27586.1"/>
    <property type="molecule type" value="Genomic_DNA"/>
</dbReference>
<evidence type="ECO:0000313" key="2">
    <source>
        <dbReference type="Proteomes" id="UP000057134"/>
    </source>
</evidence>
<protein>
    <submittedName>
        <fullName evidence="1">Uncharacterized protein</fullName>
    </submittedName>
</protein>
<accession>A0A0N9XLC3</accession>
<gene>
    <name evidence="1" type="ORF">XA26_37650</name>
</gene>
<name>A0A0N9XLC3_MYCFO</name>
<proteinExistence type="predicted"/>
<keyword evidence="2" id="KW-1185">Reference proteome</keyword>
<dbReference type="AlphaFoldDB" id="A0A0N9XLC3"/>
<reference evidence="1 2" key="1">
    <citation type="journal article" date="2015" name="MBio">
        <title>Enzymatic Degradation of Phenazines Can Generate Energy and Protect Sensitive Organisms from Toxicity.</title>
        <authorList>
            <person name="Costa K.C."/>
            <person name="Bergkessel M."/>
            <person name="Saunders S."/>
            <person name="Korlach J."/>
            <person name="Newman D.K."/>
        </authorList>
    </citation>
    <scope>NUCLEOTIDE SEQUENCE [LARGE SCALE GENOMIC DNA]</scope>
    <source>
        <strain evidence="1 2">CT6</strain>
    </source>
</reference>
<dbReference type="PATRIC" id="fig|1766.6.peg.3745"/>